<sequence length="399" mass="43362">MKFTAKHTIYSCYLAYVTQAIINNLPPLLFATFNREFGISLERISILISVNFCVQILVDFIAPSVLRRVGYRAVGISSFVLSFVGLSSFAWLPFVLPDPYVGILLCMIFNAIGGGILEVIVSPMVEAVPGDNKEAAMSMLHSFYCWGHMGVVLLSTAFFAIAGISQWRFLPLLWGIVPLVTCLLFFKIPIYSVPGDEGHSDEMAPAIPLFRRRIFWVLFLLMICSGASEQAVSQWSSLFAEEGLGVSKTMGDLLGPCAFAFFMGLSRLLSGMQGEKLDVRRGLLGTSALCILGYLLTSLSPWPLLSLAGCALCGFSVGLMWPGVFSLGAILCRGGGTQMYAMFALAGDVGCSTGPALVGFVTGSGRSMQNGILTAIVFPVILFLVMLFLQERKTYRYPD</sequence>
<feature type="transmembrane region" description="Helical" evidence="7">
    <location>
        <begin position="253"/>
        <end position="270"/>
    </location>
</feature>
<keyword evidence="4 7" id="KW-0812">Transmembrane</keyword>
<comment type="caution">
    <text evidence="8">The sequence shown here is derived from an EMBL/GenBank/DDBJ whole genome shotgun (WGS) entry which is preliminary data.</text>
</comment>
<feature type="transmembrane region" description="Helical" evidence="7">
    <location>
        <begin position="339"/>
        <end position="360"/>
    </location>
</feature>
<dbReference type="Proteomes" id="UP000886817">
    <property type="component" value="Unassembled WGS sequence"/>
</dbReference>
<evidence type="ECO:0000256" key="1">
    <source>
        <dbReference type="ARBA" id="ARBA00004651"/>
    </source>
</evidence>
<gene>
    <name evidence="8" type="ORF">IAA45_11385</name>
</gene>
<evidence type="ECO:0000256" key="7">
    <source>
        <dbReference type="SAM" id="Phobius"/>
    </source>
</evidence>
<feature type="transmembrane region" description="Helical" evidence="7">
    <location>
        <begin position="305"/>
        <end position="332"/>
    </location>
</feature>
<keyword evidence="5 7" id="KW-1133">Transmembrane helix</keyword>
<evidence type="ECO:0000313" key="9">
    <source>
        <dbReference type="Proteomes" id="UP000886817"/>
    </source>
</evidence>
<feature type="transmembrane region" description="Helical" evidence="7">
    <location>
        <begin position="282"/>
        <end position="299"/>
    </location>
</feature>
<reference evidence="8" key="2">
    <citation type="submission" date="2021-04" db="EMBL/GenBank/DDBJ databases">
        <authorList>
            <person name="Gilroy R."/>
        </authorList>
    </citation>
    <scope>NUCLEOTIDE SEQUENCE</scope>
    <source>
        <strain evidence="8">ChiSjej1B19-8411</strain>
    </source>
</reference>
<dbReference type="Gene3D" id="1.20.1250.20">
    <property type="entry name" value="MFS general substrate transporter like domains"/>
    <property type="match status" value="2"/>
</dbReference>
<feature type="transmembrane region" description="Helical" evidence="7">
    <location>
        <begin position="171"/>
        <end position="193"/>
    </location>
</feature>
<dbReference type="InterPro" id="IPR036259">
    <property type="entry name" value="MFS_trans_sf"/>
</dbReference>
<dbReference type="PANTHER" id="PTHR23514:SF3">
    <property type="entry name" value="BYPASS OF STOP CODON PROTEIN 6"/>
    <property type="match status" value="1"/>
</dbReference>
<evidence type="ECO:0000313" key="8">
    <source>
        <dbReference type="EMBL" id="HIX60299.1"/>
    </source>
</evidence>
<dbReference type="SUPFAM" id="SSF103473">
    <property type="entry name" value="MFS general substrate transporter"/>
    <property type="match status" value="1"/>
</dbReference>
<feature type="transmembrane region" description="Helical" evidence="7">
    <location>
        <begin position="372"/>
        <end position="389"/>
    </location>
</feature>
<dbReference type="GO" id="GO:0022857">
    <property type="term" value="F:transmembrane transporter activity"/>
    <property type="evidence" value="ECO:0007669"/>
    <property type="project" value="InterPro"/>
</dbReference>
<keyword evidence="6 7" id="KW-0472">Membrane</keyword>
<evidence type="ECO:0000256" key="5">
    <source>
        <dbReference type="ARBA" id="ARBA00022989"/>
    </source>
</evidence>
<comment type="subcellular location">
    <subcellularLocation>
        <location evidence="1">Cell membrane</location>
        <topology evidence="1">Multi-pass membrane protein</topology>
    </subcellularLocation>
</comment>
<comment type="similarity">
    <text evidence="2">Belongs to the major facilitator superfamily.</text>
</comment>
<name>A0A9D1WJE8_9FIRM</name>
<evidence type="ECO:0000256" key="4">
    <source>
        <dbReference type="ARBA" id="ARBA00022692"/>
    </source>
</evidence>
<accession>A0A9D1WJE8</accession>
<proteinExistence type="inferred from homology"/>
<feature type="transmembrane region" description="Helical" evidence="7">
    <location>
        <begin position="74"/>
        <end position="94"/>
    </location>
</feature>
<protein>
    <submittedName>
        <fullName evidence="8">MFS transporter</fullName>
    </submittedName>
</protein>
<evidence type="ECO:0000256" key="2">
    <source>
        <dbReference type="ARBA" id="ARBA00008335"/>
    </source>
</evidence>
<organism evidence="8 9">
    <name type="scientific">Candidatus Blautia gallistercoris</name>
    <dbReference type="NCBI Taxonomy" id="2838490"/>
    <lineage>
        <taxon>Bacteria</taxon>
        <taxon>Bacillati</taxon>
        <taxon>Bacillota</taxon>
        <taxon>Clostridia</taxon>
        <taxon>Lachnospirales</taxon>
        <taxon>Lachnospiraceae</taxon>
        <taxon>Blautia</taxon>
    </lineage>
</organism>
<feature type="transmembrane region" description="Helical" evidence="7">
    <location>
        <begin position="44"/>
        <end position="62"/>
    </location>
</feature>
<dbReference type="InterPro" id="IPR011701">
    <property type="entry name" value="MFS"/>
</dbReference>
<dbReference type="PANTHER" id="PTHR23514">
    <property type="entry name" value="BYPASS OF STOP CODON PROTEIN 6"/>
    <property type="match status" value="1"/>
</dbReference>
<dbReference type="GO" id="GO:0005886">
    <property type="term" value="C:plasma membrane"/>
    <property type="evidence" value="ECO:0007669"/>
    <property type="project" value="UniProtKB-SubCell"/>
</dbReference>
<feature type="transmembrane region" description="Helical" evidence="7">
    <location>
        <begin position="143"/>
        <end position="165"/>
    </location>
</feature>
<reference evidence="8" key="1">
    <citation type="journal article" date="2021" name="PeerJ">
        <title>Extensive microbial diversity within the chicken gut microbiome revealed by metagenomics and culture.</title>
        <authorList>
            <person name="Gilroy R."/>
            <person name="Ravi A."/>
            <person name="Getino M."/>
            <person name="Pursley I."/>
            <person name="Horton D.L."/>
            <person name="Alikhan N.F."/>
            <person name="Baker D."/>
            <person name="Gharbi K."/>
            <person name="Hall N."/>
            <person name="Watson M."/>
            <person name="Adriaenssens E.M."/>
            <person name="Foster-Nyarko E."/>
            <person name="Jarju S."/>
            <person name="Secka A."/>
            <person name="Antonio M."/>
            <person name="Oren A."/>
            <person name="Chaudhuri R.R."/>
            <person name="La Ragione R."/>
            <person name="Hildebrand F."/>
            <person name="Pallen M.J."/>
        </authorList>
    </citation>
    <scope>NUCLEOTIDE SEQUENCE</scope>
    <source>
        <strain evidence="8">ChiSjej1B19-8411</strain>
    </source>
</reference>
<evidence type="ECO:0000256" key="6">
    <source>
        <dbReference type="ARBA" id="ARBA00023136"/>
    </source>
</evidence>
<keyword evidence="3" id="KW-0813">Transport</keyword>
<feature type="transmembrane region" description="Helical" evidence="7">
    <location>
        <begin position="12"/>
        <end position="32"/>
    </location>
</feature>
<dbReference type="EMBL" id="DXEX01000242">
    <property type="protein sequence ID" value="HIX60299.1"/>
    <property type="molecule type" value="Genomic_DNA"/>
</dbReference>
<evidence type="ECO:0000256" key="3">
    <source>
        <dbReference type="ARBA" id="ARBA00022448"/>
    </source>
</evidence>
<feature type="transmembrane region" description="Helical" evidence="7">
    <location>
        <begin position="100"/>
        <end position="122"/>
    </location>
</feature>
<dbReference type="AlphaFoldDB" id="A0A9D1WJE8"/>
<dbReference type="Pfam" id="PF07690">
    <property type="entry name" value="MFS_1"/>
    <property type="match status" value="1"/>
</dbReference>
<feature type="transmembrane region" description="Helical" evidence="7">
    <location>
        <begin position="214"/>
        <end position="233"/>
    </location>
</feature>
<dbReference type="InterPro" id="IPR051788">
    <property type="entry name" value="MFS_Transporter"/>
</dbReference>